<comment type="caution">
    <text evidence="6">The sequence shown here is derived from an EMBL/GenBank/DDBJ whole genome shotgun (WGS) entry which is preliminary data.</text>
</comment>
<dbReference type="Pfam" id="PF00413">
    <property type="entry name" value="Peptidase_M10"/>
    <property type="match status" value="1"/>
</dbReference>
<reference evidence="6" key="1">
    <citation type="submission" date="2021-03" db="EMBL/GenBank/DDBJ databases">
        <authorList>
            <person name="Tran Van P."/>
        </authorList>
    </citation>
    <scope>NUCLEOTIDE SEQUENCE</scope>
</reference>
<evidence type="ECO:0000256" key="3">
    <source>
        <dbReference type="ARBA" id="ARBA00022801"/>
    </source>
</evidence>
<protein>
    <recommendedName>
        <fullName evidence="5">Peptidase M10 metallopeptidase domain-containing protein</fullName>
    </recommendedName>
</protein>
<proteinExistence type="predicted"/>
<dbReference type="InterPro" id="IPR024079">
    <property type="entry name" value="MetalloPept_cat_dom_sf"/>
</dbReference>
<evidence type="ECO:0000256" key="2">
    <source>
        <dbReference type="ARBA" id="ARBA00022723"/>
    </source>
</evidence>
<accession>A0ABN7P0M0</accession>
<organism evidence="6 7">
    <name type="scientific">Timema podura</name>
    <name type="common">Walking stick</name>
    <dbReference type="NCBI Taxonomy" id="61482"/>
    <lineage>
        <taxon>Eukaryota</taxon>
        <taxon>Metazoa</taxon>
        <taxon>Ecdysozoa</taxon>
        <taxon>Arthropoda</taxon>
        <taxon>Hexapoda</taxon>
        <taxon>Insecta</taxon>
        <taxon>Pterygota</taxon>
        <taxon>Neoptera</taxon>
        <taxon>Polyneoptera</taxon>
        <taxon>Phasmatodea</taxon>
        <taxon>Timematodea</taxon>
        <taxon>Timematoidea</taxon>
        <taxon>Timematidae</taxon>
        <taxon>Timema</taxon>
    </lineage>
</organism>
<evidence type="ECO:0000259" key="5">
    <source>
        <dbReference type="Pfam" id="PF00413"/>
    </source>
</evidence>
<name>A0ABN7P0M0_TIMPD</name>
<dbReference type="SUPFAM" id="SSF55486">
    <property type="entry name" value="Metalloproteases ('zincins'), catalytic domain"/>
    <property type="match status" value="1"/>
</dbReference>
<sequence length="187" mass="21193">MFIVPVCSTIQGKEKRQRQEVACEGAVQGLLLNNMGGMYEPAALTQHTTVVFTLLSPLLPAPTRCFPLRGYWSCAAMAPKSVDFFTVAVHELGHSLGLSHSPVSSSIMFPYYKGFQRHFQLDYDDILAMYQLYSTAKVNKEHNTKQTQYGCYNEKKNTVDALQCCHWTKRQWLLLEENISLPPNPQT</sequence>
<keyword evidence="3" id="KW-0378">Hydrolase</keyword>
<dbReference type="PANTHER" id="PTHR10201">
    <property type="entry name" value="MATRIX METALLOPROTEINASE"/>
    <property type="match status" value="1"/>
</dbReference>
<keyword evidence="2" id="KW-0479">Metal-binding</keyword>
<evidence type="ECO:0000313" key="6">
    <source>
        <dbReference type="EMBL" id="CAG2058933.1"/>
    </source>
</evidence>
<evidence type="ECO:0000256" key="4">
    <source>
        <dbReference type="ARBA" id="ARBA00022833"/>
    </source>
</evidence>
<dbReference type="EMBL" id="CAJPIN010008326">
    <property type="protein sequence ID" value="CAG2058933.1"/>
    <property type="molecule type" value="Genomic_DNA"/>
</dbReference>
<feature type="domain" description="Peptidase M10 metallopeptidase" evidence="5">
    <location>
        <begin position="71"/>
        <end position="133"/>
    </location>
</feature>
<dbReference type="PANTHER" id="PTHR10201:SF169">
    <property type="entry name" value="MATRIX METALLOPROTEINASE-16-LIKE PROTEIN"/>
    <property type="match status" value="1"/>
</dbReference>
<dbReference type="InterPro" id="IPR021190">
    <property type="entry name" value="Pept_M10A"/>
</dbReference>
<gene>
    <name evidence="6" type="ORF">TPAB3V08_LOCUS5899</name>
</gene>
<keyword evidence="1" id="KW-0645">Protease</keyword>
<dbReference type="Gene3D" id="3.40.390.10">
    <property type="entry name" value="Collagenase (Catalytic Domain)"/>
    <property type="match status" value="1"/>
</dbReference>
<keyword evidence="4" id="KW-0862">Zinc</keyword>
<dbReference type="Proteomes" id="UP001153148">
    <property type="component" value="Unassembled WGS sequence"/>
</dbReference>
<dbReference type="InterPro" id="IPR001818">
    <property type="entry name" value="Pept_M10_metallopeptidase"/>
</dbReference>
<evidence type="ECO:0000256" key="1">
    <source>
        <dbReference type="ARBA" id="ARBA00022670"/>
    </source>
</evidence>
<dbReference type="PRINTS" id="PR00138">
    <property type="entry name" value="MATRIXIN"/>
</dbReference>
<evidence type="ECO:0000313" key="7">
    <source>
        <dbReference type="Proteomes" id="UP001153148"/>
    </source>
</evidence>
<keyword evidence="7" id="KW-1185">Reference proteome</keyword>